<evidence type="ECO:0000313" key="3">
    <source>
        <dbReference type="Proteomes" id="UP000233556"/>
    </source>
</evidence>
<name>A0A2I0TYT1_LIMLA</name>
<evidence type="ECO:0000313" key="2">
    <source>
        <dbReference type="EMBL" id="PKU38919.1"/>
    </source>
</evidence>
<organism evidence="2 3">
    <name type="scientific">Limosa lapponica baueri</name>
    <dbReference type="NCBI Taxonomy" id="1758121"/>
    <lineage>
        <taxon>Eukaryota</taxon>
        <taxon>Metazoa</taxon>
        <taxon>Chordata</taxon>
        <taxon>Craniata</taxon>
        <taxon>Vertebrata</taxon>
        <taxon>Euteleostomi</taxon>
        <taxon>Archelosauria</taxon>
        <taxon>Archosauria</taxon>
        <taxon>Dinosauria</taxon>
        <taxon>Saurischia</taxon>
        <taxon>Theropoda</taxon>
        <taxon>Coelurosauria</taxon>
        <taxon>Aves</taxon>
        <taxon>Neognathae</taxon>
        <taxon>Neoaves</taxon>
        <taxon>Charadriiformes</taxon>
        <taxon>Scolopacidae</taxon>
        <taxon>Limosa</taxon>
    </lineage>
</organism>
<reference evidence="3" key="1">
    <citation type="submission" date="2017-11" db="EMBL/GenBank/DDBJ databases">
        <authorList>
            <person name="Lima N.C."/>
            <person name="Parody-Merino A.M."/>
            <person name="Battley P.F."/>
            <person name="Fidler A.E."/>
            <person name="Prosdocimi F."/>
        </authorList>
    </citation>
    <scope>NUCLEOTIDE SEQUENCE [LARGE SCALE GENOMIC DNA]</scope>
</reference>
<feature type="compositionally biased region" description="Low complexity" evidence="1">
    <location>
        <begin position="110"/>
        <end position="136"/>
    </location>
</feature>
<reference evidence="3" key="2">
    <citation type="submission" date="2017-12" db="EMBL/GenBank/DDBJ databases">
        <title>Genome sequence of the Bar-tailed Godwit (Limosa lapponica baueri).</title>
        <authorList>
            <person name="Lima N.C.B."/>
            <person name="Parody-Merino A.M."/>
            <person name="Battley P.F."/>
            <person name="Fidler A.E."/>
            <person name="Prosdocimi F."/>
        </authorList>
    </citation>
    <scope>NUCLEOTIDE SEQUENCE [LARGE SCALE GENOMIC DNA]</scope>
</reference>
<protein>
    <submittedName>
        <fullName evidence="2">Uncharacterized protein</fullName>
    </submittedName>
</protein>
<dbReference type="Proteomes" id="UP000233556">
    <property type="component" value="Unassembled WGS sequence"/>
</dbReference>
<dbReference type="AlphaFoldDB" id="A0A2I0TYT1"/>
<evidence type="ECO:0000256" key="1">
    <source>
        <dbReference type="SAM" id="MobiDB-lite"/>
    </source>
</evidence>
<gene>
    <name evidence="2" type="ORF">llap_10777</name>
</gene>
<accession>A0A2I0TYT1</accession>
<sequence>MSPRRPLRFPPPGPGGAGGRGLVAVEAATRHRPRRGTAPRGSGDGRAAHGQLRAAPGGGGGRRRPRRRVAGGGRRGFWGPVPQPGLERAGGAGALRDHAGAGLRRGAGAAGPAAAATRGAAAGAAGAVRGHAAAGLPPRPHLRPGRGGGRGCAAVRLLPRGQPLQPHVGARRRGHEPQVGAPGRGEGLLGTYRRGGRDGRVSHGPRHTPPAPAPPFLKTLPAPG</sequence>
<keyword evidence="3" id="KW-1185">Reference proteome</keyword>
<proteinExistence type="predicted"/>
<dbReference type="EMBL" id="KZ506617">
    <property type="protein sequence ID" value="PKU38919.1"/>
    <property type="molecule type" value="Genomic_DNA"/>
</dbReference>
<feature type="region of interest" description="Disordered" evidence="1">
    <location>
        <begin position="1"/>
        <end position="224"/>
    </location>
</feature>